<dbReference type="PANTHER" id="PTHR13304">
    <property type="entry name" value="GLYCOSYLPHOSPHATIDYLINOSITOL ANCHOR ATTACHMENT 1 PROTEIN"/>
    <property type="match status" value="1"/>
</dbReference>
<keyword evidence="1" id="KW-0812">Transmembrane</keyword>
<keyword evidence="1" id="KW-0472">Membrane</keyword>
<dbReference type="SUPFAM" id="SSF53187">
    <property type="entry name" value="Zn-dependent exopeptidases"/>
    <property type="match status" value="1"/>
</dbReference>
<feature type="transmembrane region" description="Helical" evidence="1">
    <location>
        <begin position="487"/>
        <end position="506"/>
    </location>
</feature>
<evidence type="ECO:0000313" key="3">
    <source>
        <dbReference type="Proteomes" id="UP000298138"/>
    </source>
</evidence>
<evidence type="ECO:0000256" key="1">
    <source>
        <dbReference type="SAM" id="Phobius"/>
    </source>
</evidence>
<feature type="transmembrane region" description="Helical" evidence="1">
    <location>
        <begin position="400"/>
        <end position="421"/>
    </location>
</feature>
<sequence>MAIIPLALRSAKLFRLLPALSALFVLVGIAWLLVLPLDDYSRRTYISENALLPGSVHTYFAGSEQNVFQAYREEVKALGRDASSDDIVARIGDIFKGQGLKVGVQKYKYTASGKDYEGKNVYAVLEAPRGDATESMVLVAGWRNMDDVLNESGVALVLALARYFKRWSLWSKDVIFLITSDSRAGPQAWVDAYHDMQPQNVSPLPVKSGAIQSVVVLDYPTSSSFDSIHILYDGINGQLPNLDLFNTAVSIAGKQMDIHTTLQEMYSHNDGYSSRLHTMLRGMVNQGLGHATGPHSSFIPYHIDAITLQVSGHGYHDEVSMGRLLESLFRSLNNLLEHFHQSFFFYLLLGARRFVSIGTYLPSAMLLASSFTLSAIRLWVQSGRTTTTITPACETPQRALLLPTVFTLLLHLLGAIPLYLFNTTTSTSLTTTFTNFTLLTLLLPIAISYLLHTLLHPTQHQLTLISCISLLLLGLFLAALATLNFSLSFLIAVFAVPYPLAHAAAGRGKCASAFWVLLLQVVAPTMALVGVAKYWGEEVGLILEEAAFGWVVWRMWTQVVVWCVWWPAWVCAGVMACSGWWGKVVEKKMEEVEVREEKEEKKERKEKEL</sequence>
<name>A0A4S2N785_9PEZI</name>
<protein>
    <submittedName>
        <fullName evidence="2">Glycosylphosphatidylinositol:protein transamidase, GAA1 component</fullName>
    </submittedName>
</protein>
<feature type="transmembrane region" description="Helical" evidence="1">
    <location>
        <begin position="433"/>
        <end position="455"/>
    </location>
</feature>
<dbReference type="GO" id="GO:0016255">
    <property type="term" value="P:attachment of GPI anchor to protein"/>
    <property type="evidence" value="ECO:0007669"/>
    <property type="project" value="TreeGrafter"/>
</dbReference>
<gene>
    <name evidence="2" type="ORF">EX30DRAFT_337601</name>
</gene>
<feature type="transmembrane region" description="Helical" evidence="1">
    <location>
        <begin position="513"/>
        <end position="535"/>
    </location>
</feature>
<dbReference type="Pfam" id="PF04114">
    <property type="entry name" value="Gaa1"/>
    <property type="match status" value="1"/>
</dbReference>
<dbReference type="InParanoid" id="A0A4S2N785"/>
<dbReference type="InterPro" id="IPR007246">
    <property type="entry name" value="Gaa1"/>
</dbReference>
<feature type="transmembrane region" description="Helical" evidence="1">
    <location>
        <begin position="555"/>
        <end position="581"/>
    </location>
</feature>
<evidence type="ECO:0000313" key="2">
    <source>
        <dbReference type="EMBL" id="TGZ85212.1"/>
    </source>
</evidence>
<dbReference type="STRING" id="341454.A0A4S2N785"/>
<feature type="transmembrane region" description="Helical" evidence="1">
    <location>
        <begin position="462"/>
        <end position="481"/>
    </location>
</feature>
<keyword evidence="3" id="KW-1185">Reference proteome</keyword>
<accession>A0A4S2N785</accession>
<feature type="transmembrane region" description="Helical" evidence="1">
    <location>
        <begin position="12"/>
        <end position="34"/>
    </location>
</feature>
<organism evidence="2 3">
    <name type="scientific">Ascodesmis nigricans</name>
    <dbReference type="NCBI Taxonomy" id="341454"/>
    <lineage>
        <taxon>Eukaryota</taxon>
        <taxon>Fungi</taxon>
        <taxon>Dikarya</taxon>
        <taxon>Ascomycota</taxon>
        <taxon>Pezizomycotina</taxon>
        <taxon>Pezizomycetes</taxon>
        <taxon>Pezizales</taxon>
        <taxon>Ascodesmidaceae</taxon>
        <taxon>Ascodesmis</taxon>
    </lineage>
</organism>
<dbReference type="GO" id="GO:0042765">
    <property type="term" value="C:GPI-anchor transamidase complex"/>
    <property type="evidence" value="ECO:0007669"/>
    <property type="project" value="InterPro"/>
</dbReference>
<feature type="transmembrane region" description="Helical" evidence="1">
    <location>
        <begin position="360"/>
        <end position="380"/>
    </location>
</feature>
<dbReference type="Proteomes" id="UP000298138">
    <property type="component" value="Unassembled WGS sequence"/>
</dbReference>
<dbReference type="Gene3D" id="3.40.630.10">
    <property type="entry name" value="Zn peptidases"/>
    <property type="match status" value="1"/>
</dbReference>
<dbReference type="OrthoDB" id="445301at2759"/>
<keyword evidence="1" id="KW-1133">Transmembrane helix</keyword>
<dbReference type="AlphaFoldDB" id="A0A4S2N785"/>
<dbReference type="PANTHER" id="PTHR13304:SF0">
    <property type="entry name" value="GLYCOSYLPHOSPHATIDYLINOSITOL ANCHOR ATTACHMENT 1 PROTEIN"/>
    <property type="match status" value="1"/>
</dbReference>
<dbReference type="PIRSF" id="PIRSF036762">
    <property type="entry name" value="GAA1"/>
    <property type="match status" value="1"/>
</dbReference>
<proteinExistence type="predicted"/>
<reference evidence="2 3" key="1">
    <citation type="submission" date="2019-04" db="EMBL/GenBank/DDBJ databases">
        <title>Comparative genomics and transcriptomics to analyze fruiting body development in filamentous ascomycetes.</title>
        <authorList>
            <consortium name="DOE Joint Genome Institute"/>
            <person name="Lutkenhaus R."/>
            <person name="Traeger S."/>
            <person name="Breuer J."/>
            <person name="Kuo A."/>
            <person name="Lipzen A."/>
            <person name="Pangilinan J."/>
            <person name="Dilworth D."/>
            <person name="Sandor L."/>
            <person name="Poggeler S."/>
            <person name="Barry K."/>
            <person name="Grigoriev I.V."/>
            <person name="Nowrousian M."/>
        </authorList>
    </citation>
    <scope>NUCLEOTIDE SEQUENCE [LARGE SCALE GENOMIC DNA]</scope>
    <source>
        <strain evidence="2 3">CBS 389.68</strain>
    </source>
</reference>
<dbReference type="FunCoup" id="A0A4S2N785">
    <property type="interactions" value="578"/>
</dbReference>
<dbReference type="EMBL" id="ML220112">
    <property type="protein sequence ID" value="TGZ85212.1"/>
    <property type="molecule type" value="Genomic_DNA"/>
</dbReference>